<reference evidence="2" key="1">
    <citation type="journal article" date="2022" name="bioRxiv">
        <title>Sequencing and chromosome-scale assembly of the giantPleurodeles waltlgenome.</title>
        <authorList>
            <person name="Brown T."/>
            <person name="Elewa A."/>
            <person name="Iarovenko S."/>
            <person name="Subramanian E."/>
            <person name="Araus A.J."/>
            <person name="Petzold A."/>
            <person name="Susuki M."/>
            <person name="Suzuki K.-i.T."/>
            <person name="Hayashi T."/>
            <person name="Toyoda A."/>
            <person name="Oliveira C."/>
            <person name="Osipova E."/>
            <person name="Leigh N.D."/>
            <person name="Simon A."/>
            <person name="Yun M.H."/>
        </authorList>
    </citation>
    <scope>NUCLEOTIDE SEQUENCE</scope>
    <source>
        <strain evidence="2">20211129_DDA</strain>
        <tissue evidence="2">Liver</tissue>
    </source>
</reference>
<feature type="coiled-coil region" evidence="1">
    <location>
        <begin position="77"/>
        <end position="104"/>
    </location>
</feature>
<gene>
    <name evidence="2" type="ORF">NDU88_005930</name>
</gene>
<evidence type="ECO:0000313" key="2">
    <source>
        <dbReference type="EMBL" id="KAJ1189179.1"/>
    </source>
</evidence>
<dbReference type="SUPFAM" id="SSF90257">
    <property type="entry name" value="Myosin rod fragments"/>
    <property type="match status" value="1"/>
</dbReference>
<dbReference type="EMBL" id="JANPWB010000005">
    <property type="protein sequence ID" value="KAJ1189179.1"/>
    <property type="molecule type" value="Genomic_DNA"/>
</dbReference>
<keyword evidence="3" id="KW-1185">Reference proteome</keyword>
<dbReference type="Proteomes" id="UP001066276">
    <property type="component" value="Chromosome 3_1"/>
</dbReference>
<proteinExistence type="predicted"/>
<protein>
    <submittedName>
        <fullName evidence="2">Uncharacterized protein</fullName>
    </submittedName>
</protein>
<evidence type="ECO:0000256" key="1">
    <source>
        <dbReference type="SAM" id="Coils"/>
    </source>
</evidence>
<evidence type="ECO:0000313" key="3">
    <source>
        <dbReference type="Proteomes" id="UP001066276"/>
    </source>
</evidence>
<sequence length="169" mass="19582">MTIDTQTSALRKMSDTLANHTAQFDKLMHAVLETRTSLEGKIDSIAAEVNILRVKHRKLAEKVTTTESALESVQPDISEMKTKLRHLETEVMQLQKQAEDAEGRSRRGIRRTLNHELRDIEVTLRDAERGEATDKIDQTEVAKLKKQWNEADERLRKFDYRHYTVRLNA</sequence>
<comment type="caution">
    <text evidence="2">The sequence shown here is derived from an EMBL/GenBank/DDBJ whole genome shotgun (WGS) entry which is preliminary data.</text>
</comment>
<dbReference type="Gene3D" id="1.20.5.340">
    <property type="match status" value="1"/>
</dbReference>
<organism evidence="2 3">
    <name type="scientific">Pleurodeles waltl</name>
    <name type="common">Iberian ribbed newt</name>
    <dbReference type="NCBI Taxonomy" id="8319"/>
    <lineage>
        <taxon>Eukaryota</taxon>
        <taxon>Metazoa</taxon>
        <taxon>Chordata</taxon>
        <taxon>Craniata</taxon>
        <taxon>Vertebrata</taxon>
        <taxon>Euteleostomi</taxon>
        <taxon>Amphibia</taxon>
        <taxon>Batrachia</taxon>
        <taxon>Caudata</taxon>
        <taxon>Salamandroidea</taxon>
        <taxon>Salamandridae</taxon>
        <taxon>Pleurodelinae</taxon>
        <taxon>Pleurodeles</taxon>
    </lineage>
</organism>
<keyword evidence="1" id="KW-0175">Coiled coil</keyword>
<dbReference type="AlphaFoldDB" id="A0AAV7UKY3"/>
<name>A0AAV7UKY3_PLEWA</name>
<accession>A0AAV7UKY3</accession>